<comment type="caution">
    <text evidence="2">The sequence shown here is derived from an EMBL/GenBank/DDBJ whole genome shotgun (WGS) entry which is preliminary data.</text>
</comment>
<dbReference type="Proteomes" id="UP000614601">
    <property type="component" value="Unassembled WGS sequence"/>
</dbReference>
<dbReference type="EMBL" id="CAJFCW020000001">
    <property type="protein sequence ID" value="CAG9080684.1"/>
    <property type="molecule type" value="Genomic_DNA"/>
</dbReference>
<protein>
    <submittedName>
        <fullName evidence="2">Uncharacterized protein</fullName>
    </submittedName>
</protein>
<accession>A0A811JS79</accession>
<keyword evidence="1" id="KW-0732">Signal</keyword>
<evidence type="ECO:0000313" key="3">
    <source>
        <dbReference type="Proteomes" id="UP000614601"/>
    </source>
</evidence>
<feature type="signal peptide" evidence="1">
    <location>
        <begin position="1"/>
        <end position="18"/>
    </location>
</feature>
<feature type="chain" id="PRO_5036408194" evidence="1">
    <location>
        <begin position="19"/>
        <end position="89"/>
    </location>
</feature>
<proteinExistence type="predicted"/>
<dbReference type="Proteomes" id="UP000783686">
    <property type="component" value="Unassembled WGS sequence"/>
</dbReference>
<evidence type="ECO:0000313" key="2">
    <source>
        <dbReference type="EMBL" id="CAD5206153.1"/>
    </source>
</evidence>
<dbReference type="EMBL" id="CAJFDH010000001">
    <property type="protein sequence ID" value="CAD5206153.1"/>
    <property type="molecule type" value="Genomic_DNA"/>
</dbReference>
<gene>
    <name evidence="2" type="ORF">BOKJ2_LOCUS837</name>
</gene>
<organism evidence="2 3">
    <name type="scientific">Bursaphelenchus okinawaensis</name>
    <dbReference type="NCBI Taxonomy" id="465554"/>
    <lineage>
        <taxon>Eukaryota</taxon>
        <taxon>Metazoa</taxon>
        <taxon>Ecdysozoa</taxon>
        <taxon>Nematoda</taxon>
        <taxon>Chromadorea</taxon>
        <taxon>Rhabditida</taxon>
        <taxon>Tylenchina</taxon>
        <taxon>Tylenchomorpha</taxon>
        <taxon>Aphelenchoidea</taxon>
        <taxon>Aphelenchoididae</taxon>
        <taxon>Bursaphelenchus</taxon>
    </lineage>
</organism>
<reference evidence="2" key="1">
    <citation type="submission" date="2020-09" db="EMBL/GenBank/DDBJ databases">
        <authorList>
            <person name="Kikuchi T."/>
        </authorList>
    </citation>
    <scope>NUCLEOTIDE SEQUENCE</scope>
    <source>
        <strain evidence="2">SH1</strain>
    </source>
</reference>
<dbReference type="OrthoDB" id="5794624at2759"/>
<name>A0A811JS79_9BILA</name>
<dbReference type="AlphaFoldDB" id="A0A811JS79"/>
<sequence length="89" mass="10185">MHCLAWCTFLLALVMGHALVNIPNFYSNPAQLINARPLRSSNPVNSLTQEHKWKRRRATPIQISPFFYLTPNEEDTMVYIPPQSASVTE</sequence>
<evidence type="ECO:0000256" key="1">
    <source>
        <dbReference type="SAM" id="SignalP"/>
    </source>
</evidence>
<keyword evidence="3" id="KW-1185">Reference proteome</keyword>